<keyword evidence="3" id="KW-0210">Decarboxylase</keyword>
<dbReference type="GO" id="GO:0004058">
    <property type="term" value="F:aromatic-L-amino-acid decarboxylase activity"/>
    <property type="evidence" value="ECO:0007669"/>
    <property type="project" value="UniProtKB-ARBA"/>
</dbReference>
<evidence type="ECO:0000313" key="8">
    <source>
        <dbReference type="EMBL" id="BBH96007.1"/>
    </source>
</evidence>
<dbReference type="InterPro" id="IPR015424">
    <property type="entry name" value="PyrdxlP-dep_Trfase"/>
</dbReference>
<feature type="modified residue" description="N6-(pyridoxal phosphate)lysine" evidence="6">
    <location>
        <position position="305"/>
    </location>
</feature>
<name>A0A455T956_9CHLR</name>
<dbReference type="GO" id="GO:0005737">
    <property type="term" value="C:cytoplasm"/>
    <property type="evidence" value="ECO:0007669"/>
    <property type="project" value="TreeGrafter"/>
</dbReference>
<dbReference type="PANTHER" id="PTHR45677">
    <property type="entry name" value="GLUTAMATE DECARBOXYLASE-RELATED"/>
    <property type="match status" value="1"/>
</dbReference>
<dbReference type="InterPro" id="IPR002129">
    <property type="entry name" value="PyrdxlP-dep_de-COase"/>
</dbReference>
<dbReference type="GO" id="GO:0019752">
    <property type="term" value="P:carboxylic acid metabolic process"/>
    <property type="evidence" value="ECO:0007669"/>
    <property type="project" value="InterPro"/>
</dbReference>
<organism evidence="8">
    <name type="scientific">Thermogemmatispora argillosa</name>
    <dbReference type="NCBI Taxonomy" id="2045280"/>
    <lineage>
        <taxon>Bacteria</taxon>
        <taxon>Bacillati</taxon>
        <taxon>Chloroflexota</taxon>
        <taxon>Ktedonobacteria</taxon>
        <taxon>Thermogemmatisporales</taxon>
        <taxon>Thermogemmatisporaceae</taxon>
        <taxon>Thermogemmatispora</taxon>
    </lineage>
</organism>
<dbReference type="EMBL" id="AP019377">
    <property type="protein sequence ID" value="BBH96007.1"/>
    <property type="molecule type" value="Genomic_DNA"/>
</dbReference>
<evidence type="ECO:0000256" key="4">
    <source>
        <dbReference type="ARBA" id="ARBA00022898"/>
    </source>
</evidence>
<dbReference type="Pfam" id="PF00282">
    <property type="entry name" value="Pyridoxal_deC"/>
    <property type="match status" value="1"/>
</dbReference>
<reference evidence="8" key="1">
    <citation type="submission" date="2018-12" db="EMBL/GenBank/DDBJ databases">
        <title>Novel natural products biosynthetic potential of the class Ktedonobacteria.</title>
        <authorList>
            <person name="Zheng Y."/>
            <person name="Saitou A."/>
            <person name="Wang C.M."/>
            <person name="Toyoda A."/>
            <person name="Minakuchi Y."/>
            <person name="Sekiguchi Y."/>
            <person name="Ueda K."/>
            <person name="Takano H."/>
            <person name="Sakai Y."/>
            <person name="Yokota A."/>
            <person name="Yabe S."/>
        </authorList>
    </citation>
    <scope>NUCLEOTIDE SEQUENCE</scope>
    <source>
        <strain evidence="8">A3-2</strain>
    </source>
</reference>
<evidence type="ECO:0000256" key="1">
    <source>
        <dbReference type="ARBA" id="ARBA00001933"/>
    </source>
</evidence>
<comment type="cofactor">
    <cofactor evidence="1 6 7">
        <name>pyridoxal 5'-phosphate</name>
        <dbReference type="ChEBI" id="CHEBI:597326"/>
    </cofactor>
</comment>
<dbReference type="InterPro" id="IPR015422">
    <property type="entry name" value="PyrdxlP-dep_Trfase_small"/>
</dbReference>
<comment type="similarity">
    <text evidence="2 7">Belongs to the group II decarboxylase family.</text>
</comment>
<dbReference type="PANTHER" id="PTHR45677:SF8">
    <property type="entry name" value="CYSTEINE SULFINIC ACID DECARBOXYLASE"/>
    <property type="match status" value="1"/>
</dbReference>
<dbReference type="GO" id="GO:0030170">
    <property type="term" value="F:pyridoxal phosphate binding"/>
    <property type="evidence" value="ECO:0007669"/>
    <property type="project" value="InterPro"/>
</dbReference>
<protein>
    <submittedName>
        <fullName evidence="8">L-2,4-diaminobutyrate decarboxylase</fullName>
    </submittedName>
</protein>
<evidence type="ECO:0000256" key="5">
    <source>
        <dbReference type="ARBA" id="ARBA00023239"/>
    </source>
</evidence>
<keyword evidence="5 7" id="KW-0456">Lyase</keyword>
<proteinExistence type="inferred from homology"/>
<keyword evidence="4 6" id="KW-0663">Pyridoxal phosphate</keyword>
<dbReference type="InterPro" id="IPR015421">
    <property type="entry name" value="PyrdxlP-dep_Trfase_major"/>
</dbReference>
<dbReference type="Gene3D" id="3.90.1150.170">
    <property type="match status" value="1"/>
</dbReference>
<dbReference type="Gene3D" id="3.90.1150.10">
    <property type="entry name" value="Aspartate Aminotransferase, domain 1"/>
    <property type="match status" value="1"/>
</dbReference>
<evidence type="ECO:0000256" key="2">
    <source>
        <dbReference type="ARBA" id="ARBA00009533"/>
    </source>
</evidence>
<dbReference type="AlphaFoldDB" id="A0A455T956"/>
<accession>A0A455T956</accession>
<evidence type="ECO:0000256" key="3">
    <source>
        <dbReference type="ARBA" id="ARBA00022793"/>
    </source>
</evidence>
<evidence type="ECO:0000256" key="7">
    <source>
        <dbReference type="RuleBase" id="RU000382"/>
    </source>
</evidence>
<dbReference type="SUPFAM" id="SSF53383">
    <property type="entry name" value="PLP-dependent transferases"/>
    <property type="match status" value="1"/>
</dbReference>
<sequence>MLDLSDLPLSAFIAPDGSNRQAVASLLEQALSLTLDYAAHAGELPPLPDAQPDLPATALPLQGLSEEQLLTALRHLIAASLHPAHPGYIGHMDSLPTTMSLVGDLLSAALNNNMLSFELSPLFSRLEWQTLRELAQLFGLGPRSGGLLLSGGSLANLEALAIARNHMLGLSDGALSSLDARPVLFASAAAHTSLQKAAMLLGLGSQAVISVPLDAGGHLDVQRLPTLIEQAQARGERPFCVVATAGTTVAGLIDPLEAIATVAHRYGLWFHVDAAYGGALIFSEHLRQRLAGIEQADSLTFNPQKWLYVAKTCAMLLLRDTALFTRAFRIPVPYMREPQTDESDNSPPNLGEIGLQGTRHSDILKLWLSLQHLGRRGYARLVEQTCQLATLAYARLRSLPALRFAHPPETNLLCFRAEPPWLPPAAHDELNARLQAALLEQERIFLSLPLYQGKRWLRAVLLNPYTDEHLIERLATRLARLLEQERQRHGAAPAP</sequence>
<dbReference type="Gene3D" id="3.40.640.10">
    <property type="entry name" value="Type I PLP-dependent aspartate aminotransferase-like (Major domain)"/>
    <property type="match status" value="1"/>
</dbReference>
<gene>
    <name evidence="8" type="primary">gadB</name>
    <name evidence="8" type="ORF">KTA_42060</name>
</gene>
<evidence type="ECO:0000256" key="6">
    <source>
        <dbReference type="PIRSR" id="PIRSR602129-50"/>
    </source>
</evidence>